<dbReference type="PANTHER" id="PTHR43272">
    <property type="entry name" value="LONG-CHAIN-FATTY-ACID--COA LIGASE"/>
    <property type="match status" value="1"/>
</dbReference>
<dbReference type="PROSITE" id="PS00455">
    <property type="entry name" value="AMP_BINDING"/>
    <property type="match status" value="1"/>
</dbReference>
<evidence type="ECO:0000313" key="10">
    <source>
        <dbReference type="WBParaSite" id="SSTP_0000285300.1"/>
    </source>
</evidence>
<keyword evidence="3" id="KW-0547">Nucleotide-binding</keyword>
<dbReference type="GO" id="GO:0005886">
    <property type="term" value="C:plasma membrane"/>
    <property type="evidence" value="ECO:0007669"/>
    <property type="project" value="TreeGrafter"/>
</dbReference>
<dbReference type="InterPro" id="IPR020845">
    <property type="entry name" value="AMP-binding_CS"/>
</dbReference>
<dbReference type="Pfam" id="PF00501">
    <property type="entry name" value="AMP-binding"/>
    <property type="match status" value="1"/>
</dbReference>
<dbReference type="WBParaSite" id="SSTP_0000285300.1">
    <property type="protein sequence ID" value="SSTP_0000285300.1"/>
    <property type="gene ID" value="SSTP_0000285300"/>
</dbReference>
<comment type="similarity">
    <text evidence="1">Belongs to the ATP-dependent AMP-binding enzyme family.</text>
</comment>
<dbReference type="GO" id="GO:0035336">
    <property type="term" value="P:long-chain fatty-acyl-CoA metabolic process"/>
    <property type="evidence" value="ECO:0007669"/>
    <property type="project" value="TreeGrafter"/>
</dbReference>
<evidence type="ECO:0000256" key="7">
    <source>
        <dbReference type="ARBA" id="ARBA00036813"/>
    </source>
</evidence>
<dbReference type="InterPro" id="IPR000873">
    <property type="entry name" value="AMP-dep_synth/lig_dom"/>
</dbReference>
<evidence type="ECO:0000313" key="9">
    <source>
        <dbReference type="Proteomes" id="UP000035681"/>
    </source>
</evidence>
<evidence type="ECO:0000256" key="5">
    <source>
        <dbReference type="ARBA" id="ARBA00022840"/>
    </source>
</evidence>
<dbReference type="GO" id="GO:0030182">
    <property type="term" value="P:neuron differentiation"/>
    <property type="evidence" value="ECO:0007669"/>
    <property type="project" value="TreeGrafter"/>
</dbReference>
<protein>
    <recommendedName>
        <fullName evidence="6">long-chain-fatty-acid--CoA ligase</fullName>
        <ecNumber evidence="6">6.2.1.3</ecNumber>
    </recommendedName>
</protein>
<dbReference type="GO" id="GO:0005524">
    <property type="term" value="F:ATP binding"/>
    <property type="evidence" value="ECO:0007669"/>
    <property type="project" value="UniProtKB-KW"/>
</dbReference>
<comment type="catalytic activity">
    <reaction evidence="7">
        <text>a long-chain fatty acid + ATP + CoA = a long-chain fatty acyl-CoA + AMP + diphosphate</text>
        <dbReference type="Rhea" id="RHEA:15421"/>
        <dbReference type="ChEBI" id="CHEBI:30616"/>
        <dbReference type="ChEBI" id="CHEBI:33019"/>
        <dbReference type="ChEBI" id="CHEBI:57287"/>
        <dbReference type="ChEBI" id="CHEBI:57560"/>
        <dbReference type="ChEBI" id="CHEBI:83139"/>
        <dbReference type="ChEBI" id="CHEBI:456215"/>
        <dbReference type="EC" id="6.2.1.3"/>
    </reaction>
</comment>
<evidence type="ECO:0000256" key="3">
    <source>
        <dbReference type="ARBA" id="ARBA00022741"/>
    </source>
</evidence>
<dbReference type="GO" id="GO:0005783">
    <property type="term" value="C:endoplasmic reticulum"/>
    <property type="evidence" value="ECO:0007669"/>
    <property type="project" value="TreeGrafter"/>
</dbReference>
<dbReference type="GO" id="GO:0005811">
    <property type="term" value="C:lipid droplet"/>
    <property type="evidence" value="ECO:0007669"/>
    <property type="project" value="TreeGrafter"/>
</dbReference>
<dbReference type="STRING" id="6248.A0A0K0E036"/>
<dbReference type="Proteomes" id="UP000035681">
    <property type="component" value="Unplaced"/>
</dbReference>
<sequence length="791" mass="89866">MYRLTKAINYQYGKNIEYQRRLLHISRIFNNKMSDGHQPTIHEILTHPHDVLDKHQIFAEPTIPRLTKITLLGVQGLFKLCDILSFIPNKIIGKSSKKLKEREVIKSLPINSNDKGGPYRHIDTINSQLTITPYEGVSTLKDLQHYVQQNFGTLESLGEREILELYSHVDNVETQLVKLGKYKFITYNELIDKINIIQKCLYNVGLKKGDKVCIYAETRYEWLTMALACFSQGYTVVTAYSTLGKNAVKEIINETDCKIIVATESYFKNLKDIIKDMPNLEGMIYFRERFRQSKVGSNLPSTKDERIEVPLEIMKHLKYIYHYDDLLEKFSKTDEYIENSVSPDDVALIMYTSGSTGTPKGVPFKHKAIIAVLSGLVNHVKGFGYDTMVAYLPLSHIIELCAELCSFTMGKRIGYSSPLTLIDNSTKILPGTQGDCSVLKPHFFVAVPAILNRIKKAVTEKISNESIFKQKLFQMCYDRKVNKFKEGRNTPIIDKIIFKKIQNLLGGRANLIFTGGSALDSETHRFVSTCLLSNDGIIMQAYGSTEGSISNTMDINDGEVGTVGYPLTCSEILLRSWEEGNYFVTDPNPRGEILISGTPVFEGYYSLNNDDVFYNSHGRRWYCTGDIGEIKPDGSLTIIDRKKDLVKLTTAEYIPLGKVESNLLTSPYIDQVCVVGRSTMDYLIAIIVVNEKNLLELAASTGHKGSIQELCMNKALRTLIVYSLEEKFKNILHKNEIPRKVILEATPWTIENGLLTDSLKIKRKNIEKRYDDILNKVYRPFEENINNVLKL</sequence>
<feature type="domain" description="AMP-dependent synthetase/ligase" evidence="8">
    <location>
        <begin position="177"/>
        <end position="605"/>
    </location>
</feature>
<evidence type="ECO:0000259" key="8">
    <source>
        <dbReference type="Pfam" id="PF00501"/>
    </source>
</evidence>
<keyword evidence="5" id="KW-0067">ATP-binding</keyword>
<dbReference type="EC" id="6.2.1.3" evidence="6"/>
<keyword evidence="4" id="KW-0276">Fatty acid metabolism</keyword>
<keyword evidence="4" id="KW-0443">Lipid metabolism</keyword>
<dbReference type="WBParaSite" id="TCONS_00003246.p1">
    <property type="protein sequence ID" value="TCONS_00003246.p1"/>
    <property type="gene ID" value="XLOC_002990"/>
</dbReference>
<dbReference type="GO" id="GO:0004467">
    <property type="term" value="F:long-chain fatty acid-CoA ligase activity"/>
    <property type="evidence" value="ECO:0007669"/>
    <property type="project" value="UniProtKB-EC"/>
</dbReference>
<keyword evidence="2" id="KW-0436">Ligase</keyword>
<evidence type="ECO:0000256" key="4">
    <source>
        <dbReference type="ARBA" id="ARBA00022832"/>
    </source>
</evidence>
<organism evidence="10">
    <name type="scientific">Strongyloides stercoralis</name>
    <name type="common">Threadworm</name>
    <dbReference type="NCBI Taxonomy" id="6248"/>
    <lineage>
        <taxon>Eukaryota</taxon>
        <taxon>Metazoa</taxon>
        <taxon>Ecdysozoa</taxon>
        <taxon>Nematoda</taxon>
        <taxon>Chromadorea</taxon>
        <taxon>Rhabditida</taxon>
        <taxon>Tylenchina</taxon>
        <taxon>Panagrolaimomorpha</taxon>
        <taxon>Strongyloidoidea</taxon>
        <taxon>Strongyloididae</taxon>
        <taxon>Strongyloides</taxon>
    </lineage>
</organism>
<dbReference type="InterPro" id="IPR042099">
    <property type="entry name" value="ANL_N_sf"/>
</dbReference>
<evidence type="ECO:0000256" key="6">
    <source>
        <dbReference type="ARBA" id="ARBA00026121"/>
    </source>
</evidence>
<keyword evidence="9" id="KW-1185">Reference proteome</keyword>
<name>A0A0K0E036_STRER</name>
<reference evidence="10" key="1">
    <citation type="submission" date="2015-08" db="UniProtKB">
        <authorList>
            <consortium name="WormBaseParasite"/>
        </authorList>
    </citation>
    <scope>IDENTIFICATION</scope>
</reference>
<dbReference type="SUPFAM" id="SSF56801">
    <property type="entry name" value="Acetyl-CoA synthetase-like"/>
    <property type="match status" value="1"/>
</dbReference>
<proteinExistence type="inferred from homology"/>
<dbReference type="Gene3D" id="3.40.50.12780">
    <property type="entry name" value="N-terminal domain of ligase-like"/>
    <property type="match status" value="1"/>
</dbReference>
<dbReference type="PANTHER" id="PTHR43272:SF83">
    <property type="entry name" value="ACYL-COA SYNTHETASE LONG-CHAIN, ISOFORM J"/>
    <property type="match status" value="1"/>
</dbReference>
<accession>A0A0K0E036</accession>
<dbReference type="AlphaFoldDB" id="A0A0K0E036"/>
<evidence type="ECO:0000256" key="1">
    <source>
        <dbReference type="ARBA" id="ARBA00006432"/>
    </source>
</evidence>
<evidence type="ECO:0000256" key="2">
    <source>
        <dbReference type="ARBA" id="ARBA00022598"/>
    </source>
</evidence>